<accession>A0AAV1WKC6</accession>
<evidence type="ECO:0000313" key="2">
    <source>
        <dbReference type="Proteomes" id="UP001497480"/>
    </source>
</evidence>
<dbReference type="AlphaFoldDB" id="A0AAV1WKC6"/>
<dbReference type="EMBL" id="CAXHTB010000007">
    <property type="protein sequence ID" value="CAL0309774.1"/>
    <property type="molecule type" value="Genomic_DNA"/>
</dbReference>
<organism evidence="1 2">
    <name type="scientific">Lupinus luteus</name>
    <name type="common">European yellow lupine</name>
    <dbReference type="NCBI Taxonomy" id="3873"/>
    <lineage>
        <taxon>Eukaryota</taxon>
        <taxon>Viridiplantae</taxon>
        <taxon>Streptophyta</taxon>
        <taxon>Embryophyta</taxon>
        <taxon>Tracheophyta</taxon>
        <taxon>Spermatophyta</taxon>
        <taxon>Magnoliopsida</taxon>
        <taxon>eudicotyledons</taxon>
        <taxon>Gunneridae</taxon>
        <taxon>Pentapetalae</taxon>
        <taxon>rosids</taxon>
        <taxon>fabids</taxon>
        <taxon>Fabales</taxon>
        <taxon>Fabaceae</taxon>
        <taxon>Papilionoideae</taxon>
        <taxon>50 kb inversion clade</taxon>
        <taxon>genistoids sensu lato</taxon>
        <taxon>core genistoids</taxon>
        <taxon>Genisteae</taxon>
        <taxon>Lupinus</taxon>
    </lineage>
</organism>
<evidence type="ECO:0000313" key="1">
    <source>
        <dbReference type="EMBL" id="CAL0309774.1"/>
    </source>
</evidence>
<name>A0AAV1WKC6_LUPLU</name>
<sequence>MASSYIKILFIVAHLLLILLIIFATYPQYGVDCRPLLLNHDQSRAYELHLQALPGDPAPVSHPGGNGHGHP</sequence>
<keyword evidence="2" id="KW-1185">Reference proteome</keyword>
<protein>
    <recommendedName>
        <fullName evidence="3">Transmembrane protein</fullName>
    </recommendedName>
</protein>
<evidence type="ECO:0008006" key="3">
    <source>
        <dbReference type="Google" id="ProtNLM"/>
    </source>
</evidence>
<dbReference type="Proteomes" id="UP001497480">
    <property type="component" value="Unassembled WGS sequence"/>
</dbReference>
<reference evidence="1 2" key="1">
    <citation type="submission" date="2024-03" db="EMBL/GenBank/DDBJ databases">
        <authorList>
            <person name="Martinez-Hernandez J."/>
        </authorList>
    </citation>
    <scope>NUCLEOTIDE SEQUENCE [LARGE SCALE GENOMIC DNA]</scope>
</reference>
<comment type="caution">
    <text evidence="1">The sequence shown here is derived from an EMBL/GenBank/DDBJ whole genome shotgun (WGS) entry which is preliminary data.</text>
</comment>
<proteinExistence type="predicted"/>
<gene>
    <name evidence="1" type="ORF">LLUT_LOCUS10834</name>
</gene>